<dbReference type="InterPro" id="IPR021109">
    <property type="entry name" value="Peptidase_aspartic_dom_sf"/>
</dbReference>
<dbReference type="Proteomes" id="UP001558613">
    <property type="component" value="Unassembled WGS sequence"/>
</dbReference>
<reference evidence="2 3" key="1">
    <citation type="submission" date="2023-09" db="EMBL/GenBank/DDBJ databases">
        <authorList>
            <person name="Wang M."/>
        </authorList>
    </citation>
    <scope>NUCLEOTIDE SEQUENCE [LARGE SCALE GENOMIC DNA]</scope>
    <source>
        <strain evidence="2">GT-2023</strain>
        <tissue evidence="2">Liver</tissue>
    </source>
</reference>
<keyword evidence="3" id="KW-1185">Reference proteome</keyword>
<evidence type="ECO:0000256" key="1">
    <source>
        <dbReference type="SAM" id="MobiDB-lite"/>
    </source>
</evidence>
<dbReference type="Gene3D" id="2.40.70.10">
    <property type="entry name" value="Acid Proteases"/>
    <property type="match status" value="1"/>
</dbReference>
<evidence type="ECO:0000313" key="2">
    <source>
        <dbReference type="EMBL" id="KAL1276285.1"/>
    </source>
</evidence>
<accession>A0ABR3NH28</accession>
<organism evidence="2 3">
    <name type="scientific">Cirrhinus molitorella</name>
    <name type="common">mud carp</name>
    <dbReference type="NCBI Taxonomy" id="172907"/>
    <lineage>
        <taxon>Eukaryota</taxon>
        <taxon>Metazoa</taxon>
        <taxon>Chordata</taxon>
        <taxon>Craniata</taxon>
        <taxon>Vertebrata</taxon>
        <taxon>Euteleostomi</taxon>
        <taxon>Actinopterygii</taxon>
        <taxon>Neopterygii</taxon>
        <taxon>Teleostei</taxon>
        <taxon>Ostariophysi</taxon>
        <taxon>Cypriniformes</taxon>
        <taxon>Cyprinidae</taxon>
        <taxon>Labeoninae</taxon>
        <taxon>Labeonini</taxon>
        <taxon>Cirrhinus</taxon>
    </lineage>
</organism>
<proteinExistence type="predicted"/>
<comment type="caution">
    <text evidence="2">The sequence shown here is derived from an EMBL/GenBank/DDBJ whole genome shotgun (WGS) entry which is preliminary data.</text>
</comment>
<name>A0ABR3NH28_9TELE</name>
<sequence length="86" mass="10029">MQVGTLHIESLRFLVIHSPTYPLILGMPWLRQHNPHIFWRKEEINSMELDLSQTLHYLSTPHSHKEPPEVPSKYSPHIIQATVPSN</sequence>
<gene>
    <name evidence="2" type="ORF">QQF64_035908</name>
</gene>
<protein>
    <submittedName>
        <fullName evidence="2">Uncharacterized protein</fullName>
    </submittedName>
</protein>
<feature type="region of interest" description="Disordered" evidence="1">
    <location>
        <begin position="60"/>
        <end position="86"/>
    </location>
</feature>
<evidence type="ECO:0000313" key="3">
    <source>
        <dbReference type="Proteomes" id="UP001558613"/>
    </source>
</evidence>
<dbReference type="EMBL" id="JAYMGO010000004">
    <property type="protein sequence ID" value="KAL1276285.1"/>
    <property type="molecule type" value="Genomic_DNA"/>
</dbReference>